<reference evidence="1" key="1">
    <citation type="submission" date="2019-04" db="EMBL/GenBank/DDBJ databases">
        <title>Microbes associate with the intestines of laboratory mice.</title>
        <authorList>
            <person name="Navarre W."/>
            <person name="Wong E."/>
            <person name="Huang K."/>
            <person name="Tropini C."/>
            <person name="Ng K."/>
            <person name="Yu B."/>
        </authorList>
    </citation>
    <scope>NUCLEOTIDE SEQUENCE</scope>
    <source>
        <strain evidence="1">NM01_1-7b</strain>
    </source>
</reference>
<name>A0AC61RR62_9FIRM</name>
<evidence type="ECO:0000313" key="2">
    <source>
        <dbReference type="Proteomes" id="UP000304953"/>
    </source>
</evidence>
<accession>A0AC61RR62</accession>
<keyword evidence="2" id="KW-1185">Reference proteome</keyword>
<comment type="caution">
    <text evidence="1">The sequence shown here is derived from an EMBL/GenBank/DDBJ whole genome shotgun (WGS) entry which is preliminary data.</text>
</comment>
<protein>
    <submittedName>
        <fullName evidence="1">Uncharacterized protein</fullName>
    </submittedName>
</protein>
<proteinExistence type="predicted"/>
<evidence type="ECO:0000313" key="1">
    <source>
        <dbReference type="EMBL" id="TGY91572.1"/>
    </source>
</evidence>
<organism evidence="1 2">
    <name type="scientific">Petralouisia muris</name>
    <dbReference type="NCBI Taxonomy" id="3032872"/>
    <lineage>
        <taxon>Bacteria</taxon>
        <taxon>Bacillati</taxon>
        <taxon>Bacillota</taxon>
        <taxon>Clostridia</taxon>
        <taxon>Lachnospirales</taxon>
        <taxon>Lachnospiraceae</taxon>
        <taxon>Petralouisia</taxon>
    </lineage>
</organism>
<gene>
    <name evidence="1" type="ORF">E5329_20425</name>
</gene>
<sequence>MKKGFAALSSVLAVGIFLFTCQTGKANADMGIDENVYAIEESCLGSGMKLTKQKESLAIHTLEEMIISVEQDLRVSK</sequence>
<dbReference type="EMBL" id="SRYA01000053">
    <property type="protein sequence ID" value="TGY91572.1"/>
    <property type="molecule type" value="Genomic_DNA"/>
</dbReference>
<dbReference type="Proteomes" id="UP000304953">
    <property type="component" value="Unassembled WGS sequence"/>
</dbReference>